<comment type="caution">
    <text evidence="2">The sequence shown here is derived from an EMBL/GenBank/DDBJ whole genome shotgun (WGS) entry which is preliminary data.</text>
</comment>
<reference evidence="2 3" key="1">
    <citation type="submission" date="2023-04" db="EMBL/GenBank/DDBJ databases">
        <title>Genome of Basidiobolus ranarum AG-B5.</title>
        <authorList>
            <person name="Stajich J.E."/>
            <person name="Carter-House D."/>
            <person name="Gryganskyi A."/>
        </authorList>
    </citation>
    <scope>NUCLEOTIDE SEQUENCE [LARGE SCALE GENOMIC DNA]</scope>
    <source>
        <strain evidence="2 3">AG-B5</strain>
    </source>
</reference>
<evidence type="ECO:0000313" key="3">
    <source>
        <dbReference type="Proteomes" id="UP001479436"/>
    </source>
</evidence>
<proteinExistence type="inferred from homology"/>
<dbReference type="InterPro" id="IPR007216">
    <property type="entry name" value="CNOT9"/>
</dbReference>
<organism evidence="2 3">
    <name type="scientific">Basidiobolus ranarum</name>
    <dbReference type="NCBI Taxonomy" id="34480"/>
    <lineage>
        <taxon>Eukaryota</taxon>
        <taxon>Fungi</taxon>
        <taxon>Fungi incertae sedis</taxon>
        <taxon>Zoopagomycota</taxon>
        <taxon>Entomophthoromycotina</taxon>
        <taxon>Basidiobolomycetes</taxon>
        <taxon>Basidiobolales</taxon>
        <taxon>Basidiobolaceae</taxon>
        <taxon>Basidiobolus</taxon>
    </lineage>
</organism>
<name>A0ABR2X2B6_9FUNG</name>
<dbReference type="SUPFAM" id="SSF48371">
    <property type="entry name" value="ARM repeat"/>
    <property type="match status" value="1"/>
</dbReference>
<evidence type="ECO:0000313" key="2">
    <source>
        <dbReference type="EMBL" id="KAK9767883.1"/>
    </source>
</evidence>
<dbReference type="Proteomes" id="UP001479436">
    <property type="component" value="Unassembled WGS sequence"/>
</dbReference>
<gene>
    <name evidence="2" type="primary">rcd1_1</name>
    <name evidence="2" type="ORF">K7432_001946</name>
</gene>
<dbReference type="EMBL" id="JASJQH010000048">
    <property type="protein sequence ID" value="KAK9767883.1"/>
    <property type="molecule type" value="Genomic_DNA"/>
</dbReference>
<dbReference type="InterPro" id="IPR016024">
    <property type="entry name" value="ARM-type_fold"/>
</dbReference>
<comment type="similarity">
    <text evidence="1">Belongs to the CNOT9 family.</text>
</comment>
<accession>A0ABR2X2B6</accession>
<protein>
    <submittedName>
        <fullName evidence="2">RNA-binding protein, CCR4-NOT complex subunit Rcd1</fullName>
    </submittedName>
</protein>
<dbReference type="InterPro" id="IPR011989">
    <property type="entry name" value="ARM-like"/>
</dbReference>
<dbReference type="Gene3D" id="1.25.10.10">
    <property type="entry name" value="Leucine-rich Repeat Variant"/>
    <property type="match status" value="1"/>
</dbReference>
<dbReference type="Pfam" id="PF04078">
    <property type="entry name" value="Rcd1"/>
    <property type="match status" value="1"/>
</dbReference>
<evidence type="ECO:0000256" key="1">
    <source>
        <dbReference type="ARBA" id="ARBA00006385"/>
    </source>
</evidence>
<dbReference type="PANTHER" id="PTHR12262">
    <property type="entry name" value="CCR4-NOT TRANSCRIPTION COMPLEX SUBUNIT 9"/>
    <property type="match status" value="1"/>
</dbReference>
<sequence>MHSLSQHNNNPQLQQYLQLQQAAAMKNPSALNAPNLGGPSTMLNKLPTGLGIPSGSNNLHNMSNSLGEPYYGPGGGAASAGHNNVTMPFSGAQQQRYALMEEEAIYSFILDLFHPDSREQALAQLAKRRETFEDLAVVLWNSFGVMSILLQEIVNVYPLLDAELTNSISNRVCNALALLQCVASHNETRLPFLGTHFPYFLYPMLNTTDNSKPFEYLRLTALGVIGALVKQDCPEVVSFLLNTEIIPICLRIMNHGAELSKTVAIFILQKILQDDYGLLYICQTYERFFAVITVLENMVMHLTDSQSCRLLKHVVRCYLRLCENQRAREALQSCLPNPLRDGSFSLTLKEDLVAKRALNQLLVILTEGINSGN</sequence>
<keyword evidence="3" id="KW-1185">Reference proteome</keyword>